<proteinExistence type="predicted"/>
<reference evidence="1" key="1">
    <citation type="journal article" date="2015" name="Nature">
        <title>Complex archaea that bridge the gap between prokaryotes and eukaryotes.</title>
        <authorList>
            <person name="Spang A."/>
            <person name="Saw J.H."/>
            <person name="Jorgensen S.L."/>
            <person name="Zaremba-Niedzwiedzka K."/>
            <person name="Martijn J."/>
            <person name="Lind A.E."/>
            <person name="van Eijk R."/>
            <person name="Schleper C."/>
            <person name="Guy L."/>
            <person name="Ettema T.J."/>
        </authorList>
    </citation>
    <scope>NUCLEOTIDE SEQUENCE</scope>
</reference>
<protein>
    <submittedName>
        <fullName evidence="1">Uncharacterized protein</fullName>
    </submittedName>
</protein>
<dbReference type="EMBL" id="LAZR01031444">
    <property type="protein sequence ID" value="KKL53742.1"/>
    <property type="molecule type" value="Genomic_DNA"/>
</dbReference>
<sequence length="111" mass="12500">MIIDSQTRQRVLRQPHSGDIIYDLDIVQGGSTLAMETVPVIGEWIDYTGSADLPTTKQQMYAGGAENELEGTDAWWEDHQDLDRLNIVGQSDSTTRRRLARRYNDGTSDTN</sequence>
<gene>
    <name evidence="1" type="ORF">LCGC14_2272400</name>
</gene>
<evidence type="ECO:0000313" key="1">
    <source>
        <dbReference type="EMBL" id="KKL53742.1"/>
    </source>
</evidence>
<dbReference type="AlphaFoldDB" id="A0A0F9FRS2"/>
<accession>A0A0F9FRS2</accession>
<organism evidence="1">
    <name type="scientific">marine sediment metagenome</name>
    <dbReference type="NCBI Taxonomy" id="412755"/>
    <lineage>
        <taxon>unclassified sequences</taxon>
        <taxon>metagenomes</taxon>
        <taxon>ecological metagenomes</taxon>
    </lineage>
</organism>
<comment type="caution">
    <text evidence="1">The sequence shown here is derived from an EMBL/GenBank/DDBJ whole genome shotgun (WGS) entry which is preliminary data.</text>
</comment>
<name>A0A0F9FRS2_9ZZZZ</name>